<dbReference type="EMBL" id="LUEZ02000226">
    <property type="protein sequence ID" value="RDB15026.1"/>
    <property type="molecule type" value="Genomic_DNA"/>
</dbReference>
<feature type="compositionally biased region" description="Basic and acidic residues" evidence="1">
    <location>
        <begin position="7"/>
        <end position="55"/>
    </location>
</feature>
<organism evidence="2 3">
    <name type="scientific">Hypsizygus marmoreus</name>
    <name type="common">White beech mushroom</name>
    <name type="synonym">Agaricus marmoreus</name>
    <dbReference type="NCBI Taxonomy" id="39966"/>
    <lineage>
        <taxon>Eukaryota</taxon>
        <taxon>Fungi</taxon>
        <taxon>Dikarya</taxon>
        <taxon>Basidiomycota</taxon>
        <taxon>Agaricomycotina</taxon>
        <taxon>Agaricomycetes</taxon>
        <taxon>Agaricomycetidae</taxon>
        <taxon>Agaricales</taxon>
        <taxon>Tricholomatineae</taxon>
        <taxon>Lyophyllaceae</taxon>
        <taxon>Hypsizygus</taxon>
    </lineage>
</organism>
<dbReference type="Proteomes" id="UP000076154">
    <property type="component" value="Unassembled WGS sequence"/>
</dbReference>
<evidence type="ECO:0000256" key="1">
    <source>
        <dbReference type="SAM" id="MobiDB-lite"/>
    </source>
</evidence>
<dbReference type="AlphaFoldDB" id="A0A369J855"/>
<evidence type="ECO:0000313" key="2">
    <source>
        <dbReference type="EMBL" id="RDB15026.1"/>
    </source>
</evidence>
<name>A0A369J855_HYPMA</name>
<feature type="region of interest" description="Disordered" evidence="1">
    <location>
        <begin position="1"/>
        <end position="55"/>
    </location>
</feature>
<reference evidence="2" key="1">
    <citation type="submission" date="2018-04" db="EMBL/GenBank/DDBJ databases">
        <title>Whole genome sequencing of Hypsizygus marmoreus.</title>
        <authorList>
            <person name="Choi I.-G."/>
            <person name="Min B."/>
            <person name="Kim J.-G."/>
            <person name="Kim S."/>
            <person name="Oh Y.-L."/>
            <person name="Kong W.-S."/>
            <person name="Park H."/>
            <person name="Jeong J."/>
            <person name="Song E.-S."/>
        </authorList>
    </citation>
    <scope>NUCLEOTIDE SEQUENCE [LARGE SCALE GENOMIC DNA]</scope>
    <source>
        <strain evidence="2">51987-8</strain>
    </source>
</reference>
<sequence>MAQEEGVENRNEKEKKEEERRRGEEERRGEGRTAGKGDDGRWEERRDGRSLFHINKTRDDIFIPRSLVD</sequence>
<protein>
    <submittedName>
        <fullName evidence="2">Uncharacterized protein</fullName>
    </submittedName>
</protein>
<proteinExistence type="predicted"/>
<evidence type="ECO:0000313" key="3">
    <source>
        <dbReference type="Proteomes" id="UP000076154"/>
    </source>
</evidence>
<gene>
    <name evidence="2" type="ORF">Hypma_005475</name>
</gene>
<dbReference type="InParanoid" id="A0A369J855"/>
<accession>A0A369J855</accession>
<comment type="caution">
    <text evidence="2">The sequence shown here is derived from an EMBL/GenBank/DDBJ whole genome shotgun (WGS) entry which is preliminary data.</text>
</comment>
<keyword evidence="3" id="KW-1185">Reference proteome</keyword>